<name>A0A6A0A218_HAELA</name>
<dbReference type="EMBL" id="BLLF01002806">
    <property type="protein sequence ID" value="GFH25408.1"/>
    <property type="molecule type" value="Genomic_DNA"/>
</dbReference>
<sequence>MDMPGSHHWAPDEAMSSDTLELSQRPGDERLWGMGVDLLLLTLKLLPVARCT</sequence>
<comment type="caution">
    <text evidence="2">The sequence shown here is derived from an EMBL/GenBank/DDBJ whole genome shotgun (WGS) entry which is preliminary data.</text>
</comment>
<gene>
    <name evidence="2" type="ORF">HaLaN_23361</name>
</gene>
<dbReference type="AlphaFoldDB" id="A0A6A0A218"/>
<keyword evidence="3" id="KW-1185">Reference proteome</keyword>
<evidence type="ECO:0000256" key="1">
    <source>
        <dbReference type="SAM" id="MobiDB-lite"/>
    </source>
</evidence>
<reference evidence="2 3" key="1">
    <citation type="submission" date="2020-02" db="EMBL/GenBank/DDBJ databases">
        <title>Draft genome sequence of Haematococcus lacustris strain NIES-144.</title>
        <authorList>
            <person name="Morimoto D."/>
            <person name="Nakagawa S."/>
            <person name="Yoshida T."/>
            <person name="Sawayama S."/>
        </authorList>
    </citation>
    <scope>NUCLEOTIDE SEQUENCE [LARGE SCALE GENOMIC DNA]</scope>
    <source>
        <strain evidence="2 3">NIES-144</strain>
    </source>
</reference>
<feature type="region of interest" description="Disordered" evidence="1">
    <location>
        <begin position="1"/>
        <end position="22"/>
    </location>
</feature>
<feature type="non-terminal residue" evidence="2">
    <location>
        <position position="1"/>
    </location>
</feature>
<dbReference type="Proteomes" id="UP000485058">
    <property type="component" value="Unassembled WGS sequence"/>
</dbReference>
<evidence type="ECO:0000313" key="3">
    <source>
        <dbReference type="Proteomes" id="UP000485058"/>
    </source>
</evidence>
<accession>A0A6A0A218</accession>
<proteinExistence type="predicted"/>
<protein>
    <submittedName>
        <fullName evidence="2">Uncharacterized protein</fullName>
    </submittedName>
</protein>
<evidence type="ECO:0000313" key="2">
    <source>
        <dbReference type="EMBL" id="GFH25408.1"/>
    </source>
</evidence>
<organism evidence="2 3">
    <name type="scientific">Haematococcus lacustris</name>
    <name type="common">Green alga</name>
    <name type="synonym">Haematococcus pluvialis</name>
    <dbReference type="NCBI Taxonomy" id="44745"/>
    <lineage>
        <taxon>Eukaryota</taxon>
        <taxon>Viridiplantae</taxon>
        <taxon>Chlorophyta</taxon>
        <taxon>core chlorophytes</taxon>
        <taxon>Chlorophyceae</taxon>
        <taxon>CS clade</taxon>
        <taxon>Chlamydomonadales</taxon>
        <taxon>Haematococcaceae</taxon>
        <taxon>Haematococcus</taxon>
    </lineage>
</organism>